<keyword evidence="1" id="KW-0472">Membrane</keyword>
<accession>A0ABR0S7E6</accession>
<keyword evidence="3" id="KW-1185">Reference proteome</keyword>
<keyword evidence="1" id="KW-1133">Transmembrane helix</keyword>
<evidence type="ECO:0000313" key="3">
    <source>
        <dbReference type="Proteomes" id="UP001338125"/>
    </source>
</evidence>
<proteinExistence type="predicted"/>
<dbReference type="EMBL" id="JAVFKD010000016">
    <property type="protein sequence ID" value="KAK5987752.1"/>
    <property type="molecule type" value="Genomic_DNA"/>
</dbReference>
<feature type="transmembrane region" description="Helical" evidence="1">
    <location>
        <begin position="22"/>
        <end position="55"/>
    </location>
</feature>
<protein>
    <submittedName>
        <fullName evidence="2">Uncharacterized protein</fullName>
    </submittedName>
</protein>
<evidence type="ECO:0000256" key="1">
    <source>
        <dbReference type="SAM" id="Phobius"/>
    </source>
</evidence>
<dbReference type="Proteomes" id="UP001338125">
    <property type="component" value="Unassembled WGS sequence"/>
</dbReference>
<gene>
    <name evidence="2" type="ORF">PT974_11885</name>
</gene>
<keyword evidence="1" id="KW-0812">Transmembrane</keyword>
<sequence length="98" mass="10962">MSSSLWDASWNLMGQSMPLSSLIVRIISIISMLIGIAFIFPVILFIIIDILLYAWRIYWSHFPSKSRNTSPSSSRDAMTNVGAITTATDAAEHNSKQR</sequence>
<evidence type="ECO:0000313" key="2">
    <source>
        <dbReference type="EMBL" id="KAK5987752.1"/>
    </source>
</evidence>
<comment type="caution">
    <text evidence="2">The sequence shown here is derived from an EMBL/GenBank/DDBJ whole genome shotgun (WGS) entry which is preliminary data.</text>
</comment>
<reference evidence="2 3" key="1">
    <citation type="submission" date="2024-01" db="EMBL/GenBank/DDBJ databases">
        <title>Complete genome of Cladobotryum mycophilum ATHUM6906.</title>
        <authorList>
            <person name="Christinaki A.C."/>
            <person name="Myridakis A.I."/>
            <person name="Kouvelis V.N."/>
        </authorList>
    </citation>
    <scope>NUCLEOTIDE SEQUENCE [LARGE SCALE GENOMIC DNA]</scope>
    <source>
        <strain evidence="2 3">ATHUM6906</strain>
    </source>
</reference>
<name>A0ABR0S7E6_9HYPO</name>
<organism evidence="2 3">
    <name type="scientific">Cladobotryum mycophilum</name>
    <dbReference type="NCBI Taxonomy" id="491253"/>
    <lineage>
        <taxon>Eukaryota</taxon>
        <taxon>Fungi</taxon>
        <taxon>Dikarya</taxon>
        <taxon>Ascomycota</taxon>
        <taxon>Pezizomycotina</taxon>
        <taxon>Sordariomycetes</taxon>
        <taxon>Hypocreomycetidae</taxon>
        <taxon>Hypocreales</taxon>
        <taxon>Hypocreaceae</taxon>
        <taxon>Cladobotryum</taxon>
    </lineage>
</organism>